<proteinExistence type="predicted"/>
<dbReference type="Gene3D" id="1.20.1290.10">
    <property type="entry name" value="AhpD-like"/>
    <property type="match status" value="1"/>
</dbReference>
<dbReference type="RefSeq" id="WP_345048515.1">
    <property type="nucleotide sequence ID" value="NZ_BAAAVM010000021.1"/>
</dbReference>
<dbReference type="InterPro" id="IPR003779">
    <property type="entry name" value="CMD-like"/>
</dbReference>
<dbReference type="NCBIfam" id="TIGR00778">
    <property type="entry name" value="ahpD_dom"/>
    <property type="match status" value="1"/>
</dbReference>
<dbReference type="PANTHER" id="PTHR34846:SF7">
    <property type="entry name" value="BLL7811 PROTEIN"/>
    <property type="match status" value="1"/>
</dbReference>
<keyword evidence="3" id="KW-1185">Reference proteome</keyword>
<dbReference type="Pfam" id="PF02627">
    <property type="entry name" value="CMD"/>
    <property type="match status" value="1"/>
</dbReference>
<evidence type="ECO:0000259" key="1">
    <source>
        <dbReference type="Pfam" id="PF02627"/>
    </source>
</evidence>
<sequence length="152" mass="16652">MENRLKNKNTNNPDLWTAISHLHKAIAAGGVDPKLLTLVHLRASQINGCSACVYASVTGGKKAGETDERLHNVVAWREAPFYTDAERAALALAEAATRLQDGAEGVTDEIWEEVNAHFTEEQIGAINLEIALTNFFNRINRTIKEPAGQTWG</sequence>
<dbReference type="InterPro" id="IPR029032">
    <property type="entry name" value="AhpD-like"/>
</dbReference>
<feature type="domain" description="Carboxymuconolactone decarboxylase-like" evidence="1">
    <location>
        <begin position="15"/>
        <end position="95"/>
    </location>
</feature>
<organism evidence="2 3">
    <name type="scientific">Streptomyces rameus</name>
    <dbReference type="NCBI Taxonomy" id="68261"/>
    <lineage>
        <taxon>Bacteria</taxon>
        <taxon>Bacillati</taxon>
        <taxon>Actinomycetota</taxon>
        <taxon>Actinomycetes</taxon>
        <taxon>Kitasatosporales</taxon>
        <taxon>Streptomycetaceae</taxon>
        <taxon>Streptomyces</taxon>
    </lineage>
</organism>
<dbReference type="Proteomes" id="UP001500893">
    <property type="component" value="Unassembled WGS sequence"/>
</dbReference>
<reference evidence="3" key="1">
    <citation type="journal article" date="2019" name="Int. J. Syst. Evol. Microbiol.">
        <title>The Global Catalogue of Microorganisms (GCM) 10K type strain sequencing project: providing services to taxonomists for standard genome sequencing and annotation.</title>
        <authorList>
            <consortium name="The Broad Institute Genomics Platform"/>
            <consortium name="The Broad Institute Genome Sequencing Center for Infectious Disease"/>
            <person name="Wu L."/>
            <person name="Ma J."/>
        </authorList>
    </citation>
    <scope>NUCLEOTIDE SEQUENCE [LARGE SCALE GENOMIC DNA]</scope>
    <source>
        <strain evidence="3">JCM 11574</strain>
    </source>
</reference>
<dbReference type="SUPFAM" id="SSF69118">
    <property type="entry name" value="AhpD-like"/>
    <property type="match status" value="1"/>
</dbReference>
<evidence type="ECO:0000313" key="3">
    <source>
        <dbReference type="Proteomes" id="UP001500893"/>
    </source>
</evidence>
<dbReference type="PANTHER" id="PTHR34846">
    <property type="entry name" value="4-CARBOXYMUCONOLACTONE DECARBOXYLASE FAMILY PROTEIN (AFU_ORTHOLOGUE AFUA_6G11590)"/>
    <property type="match status" value="1"/>
</dbReference>
<dbReference type="EMBL" id="BAAAVM010000021">
    <property type="protein sequence ID" value="GAA3132176.1"/>
    <property type="molecule type" value="Genomic_DNA"/>
</dbReference>
<accession>A0ABP6N1R6</accession>
<dbReference type="InterPro" id="IPR004675">
    <property type="entry name" value="AhpD_core"/>
</dbReference>
<protein>
    <submittedName>
        <fullName evidence="2">Carboxymuconolactone decarboxylase family protein</fullName>
    </submittedName>
</protein>
<name>A0ABP6N1R6_9ACTN</name>
<evidence type="ECO:0000313" key="2">
    <source>
        <dbReference type="EMBL" id="GAA3132176.1"/>
    </source>
</evidence>
<gene>
    <name evidence="2" type="ORF">GCM10010521_17600</name>
</gene>
<comment type="caution">
    <text evidence="2">The sequence shown here is derived from an EMBL/GenBank/DDBJ whole genome shotgun (WGS) entry which is preliminary data.</text>
</comment>